<dbReference type="SUPFAM" id="SSF50685">
    <property type="entry name" value="Barwin-like endoglucanases"/>
    <property type="match status" value="1"/>
</dbReference>
<dbReference type="STRING" id="633807.BW732_04320"/>
<dbReference type="Pfam" id="PF06725">
    <property type="entry name" value="3D"/>
    <property type="match status" value="1"/>
</dbReference>
<dbReference type="PANTHER" id="PTHR39160:SF4">
    <property type="entry name" value="RESUSCITATION-PROMOTING FACTOR RPFB"/>
    <property type="match status" value="1"/>
</dbReference>
<feature type="domain" description="Peptidoglycan hydrolase PcsB coiled-coil" evidence="6">
    <location>
        <begin position="80"/>
        <end position="153"/>
    </location>
</feature>
<dbReference type="RefSeq" id="WP_269466362.1">
    <property type="nucleotide sequence ID" value="NZ_CP019609.1"/>
</dbReference>
<accession>A0A1Q2D5G6</accession>
<sequence length="362" mass="39771">MKSKRLLVSVISALMVTIFPLQVFAAESAKEIEAKKESAQISGKIDKTLQQANEKYREIESLQTDVKETQNKIKETQASIKTTENSIKKRTDAMGSRMKNIQINESSFNLFDTLMNADSFSDFVSRLHAVTVIQDAERMKVETLASDKEKLEKLQADLATNQQSLVTQEESLAQEKQELDKDVATLKKELADNQGLLETLSKDRIVKEAMEKKAQADKEKAKKQHQAAKEAEANKVVAATTNADKQAESNSQTSQEPKQPEMTTSTSGGGRTMMMESTAYSYSEAGLTPFTATGLDLRENPNAIAVDPSVIPLGSIVEVSGYGLAIAADTGGAIKGNIIDVHFPTVEQCYQWGRRQVSVTIK</sequence>
<evidence type="ECO:0000313" key="7">
    <source>
        <dbReference type="EMBL" id="AQP53531.1"/>
    </source>
</evidence>
<dbReference type="Proteomes" id="UP000188246">
    <property type="component" value="Chromosome"/>
</dbReference>
<dbReference type="GO" id="GO:0019867">
    <property type="term" value="C:outer membrane"/>
    <property type="evidence" value="ECO:0007669"/>
    <property type="project" value="InterPro"/>
</dbReference>
<evidence type="ECO:0000256" key="4">
    <source>
        <dbReference type="SAM" id="SignalP"/>
    </source>
</evidence>
<dbReference type="Pfam" id="PF24568">
    <property type="entry name" value="CC_PcsB"/>
    <property type="match status" value="1"/>
</dbReference>
<reference evidence="7 8" key="1">
    <citation type="journal article" date="2010" name="Int. J. Syst. Evol. Microbiol.">
        <title>Vagococcus penaei sp. nov., isolated from spoilage microbiota of cooked shrimp (Penaeus vannamei).</title>
        <authorList>
            <person name="Jaffres E."/>
            <person name="Prevost H."/>
            <person name="Rossero A."/>
            <person name="Joffraud J.J."/>
            <person name="Dousset X."/>
        </authorList>
    </citation>
    <scope>NUCLEOTIDE SEQUENCE [LARGE SCALE GENOMIC DNA]</scope>
    <source>
        <strain evidence="7 8">CD276</strain>
    </source>
</reference>
<dbReference type="GO" id="GO:0004553">
    <property type="term" value="F:hydrolase activity, hydrolyzing O-glycosyl compounds"/>
    <property type="evidence" value="ECO:0007669"/>
    <property type="project" value="InterPro"/>
</dbReference>
<evidence type="ECO:0000256" key="1">
    <source>
        <dbReference type="ARBA" id="ARBA00022729"/>
    </source>
</evidence>
<keyword evidence="1 4" id="KW-0732">Signal</keyword>
<evidence type="ECO:0000259" key="6">
    <source>
        <dbReference type="Pfam" id="PF24568"/>
    </source>
</evidence>
<dbReference type="AlphaFoldDB" id="A0A1Q2D5G6"/>
<evidence type="ECO:0000313" key="8">
    <source>
        <dbReference type="Proteomes" id="UP000188246"/>
    </source>
</evidence>
<feature type="coiled-coil region" evidence="2">
    <location>
        <begin position="45"/>
        <end position="86"/>
    </location>
</feature>
<organism evidence="7 8">
    <name type="scientific">Vagococcus penaei</name>
    <dbReference type="NCBI Taxonomy" id="633807"/>
    <lineage>
        <taxon>Bacteria</taxon>
        <taxon>Bacillati</taxon>
        <taxon>Bacillota</taxon>
        <taxon>Bacilli</taxon>
        <taxon>Lactobacillales</taxon>
        <taxon>Enterococcaceae</taxon>
        <taxon>Vagococcus</taxon>
    </lineage>
</organism>
<dbReference type="CDD" id="cd22786">
    <property type="entry name" value="DPBB_YuiC-like"/>
    <property type="match status" value="1"/>
</dbReference>
<feature type="region of interest" description="Disordered" evidence="3">
    <location>
        <begin position="211"/>
        <end position="273"/>
    </location>
</feature>
<gene>
    <name evidence="7" type="ORF">BW732_04320</name>
</gene>
<keyword evidence="8" id="KW-1185">Reference proteome</keyword>
<feature type="compositionally biased region" description="Low complexity" evidence="3">
    <location>
        <begin position="234"/>
        <end position="243"/>
    </location>
</feature>
<feature type="compositionally biased region" description="Polar residues" evidence="3">
    <location>
        <begin position="248"/>
        <end position="257"/>
    </location>
</feature>
<dbReference type="GO" id="GO:0009254">
    <property type="term" value="P:peptidoglycan turnover"/>
    <property type="evidence" value="ECO:0007669"/>
    <property type="project" value="InterPro"/>
</dbReference>
<dbReference type="InterPro" id="IPR036908">
    <property type="entry name" value="RlpA-like_sf"/>
</dbReference>
<name>A0A1Q2D5G6_9ENTE</name>
<dbReference type="PANTHER" id="PTHR39160">
    <property type="entry name" value="CELL WALL-BINDING PROTEIN YOCH"/>
    <property type="match status" value="1"/>
</dbReference>
<protein>
    <submittedName>
        <fullName evidence="7">Uncharacterized protein</fullName>
    </submittedName>
</protein>
<evidence type="ECO:0000256" key="3">
    <source>
        <dbReference type="SAM" id="MobiDB-lite"/>
    </source>
</evidence>
<feature type="chain" id="PRO_5012727085" evidence="4">
    <location>
        <begin position="26"/>
        <end position="362"/>
    </location>
</feature>
<dbReference type="KEGG" id="vpi:BW732_04320"/>
<feature type="signal peptide" evidence="4">
    <location>
        <begin position="1"/>
        <end position="25"/>
    </location>
</feature>
<dbReference type="Gene3D" id="6.10.250.3150">
    <property type="match status" value="1"/>
</dbReference>
<dbReference type="EMBL" id="CP019609">
    <property type="protein sequence ID" value="AQP53531.1"/>
    <property type="molecule type" value="Genomic_DNA"/>
</dbReference>
<dbReference type="InterPro" id="IPR057309">
    <property type="entry name" value="PcsB_CC"/>
</dbReference>
<evidence type="ECO:0000259" key="5">
    <source>
        <dbReference type="Pfam" id="PF06725"/>
    </source>
</evidence>
<proteinExistence type="predicted"/>
<dbReference type="InterPro" id="IPR051933">
    <property type="entry name" value="Resuscitation_pf_RpfB"/>
</dbReference>
<feature type="compositionally biased region" description="Low complexity" evidence="3">
    <location>
        <begin position="261"/>
        <end position="273"/>
    </location>
</feature>
<feature type="compositionally biased region" description="Basic and acidic residues" evidence="3">
    <location>
        <begin position="211"/>
        <end position="220"/>
    </location>
</feature>
<feature type="domain" description="3D" evidence="5">
    <location>
        <begin position="303"/>
        <end position="361"/>
    </location>
</feature>
<dbReference type="InterPro" id="IPR010611">
    <property type="entry name" value="3D_dom"/>
</dbReference>
<keyword evidence="2" id="KW-0175">Coiled coil</keyword>
<evidence type="ECO:0000256" key="2">
    <source>
        <dbReference type="SAM" id="Coils"/>
    </source>
</evidence>